<dbReference type="InterPro" id="IPR011009">
    <property type="entry name" value="Kinase-like_dom_sf"/>
</dbReference>
<evidence type="ECO:0000259" key="6">
    <source>
        <dbReference type="PROSITE" id="PS50011"/>
    </source>
</evidence>
<dbReference type="PANTHER" id="PTHR24345">
    <property type="entry name" value="SERINE/THREONINE-PROTEIN KINASE PLK"/>
    <property type="match status" value="1"/>
</dbReference>
<keyword evidence="8" id="KW-1185">Reference proteome</keyword>
<keyword evidence="4" id="KW-0418">Kinase</keyword>
<dbReference type="Proteomes" id="UP001470230">
    <property type="component" value="Unassembled WGS sequence"/>
</dbReference>
<evidence type="ECO:0000256" key="2">
    <source>
        <dbReference type="ARBA" id="ARBA00022679"/>
    </source>
</evidence>
<sequence>MFTNAQIVYLIYQIASVMKFIHSKQIIHRNLIPSNILISEDGTVKVCGFGISHLMAIKDQVLIYGQENLAPELLNENEYDQKADVFSFGIIVFFMLTG</sequence>
<proteinExistence type="predicted"/>
<evidence type="ECO:0000256" key="3">
    <source>
        <dbReference type="ARBA" id="ARBA00022741"/>
    </source>
</evidence>
<gene>
    <name evidence="7" type="ORF">M9Y10_021458</name>
</gene>
<protein>
    <recommendedName>
        <fullName evidence="6">Protein kinase domain-containing protein</fullName>
    </recommendedName>
</protein>
<dbReference type="InterPro" id="IPR000719">
    <property type="entry name" value="Prot_kinase_dom"/>
</dbReference>
<comment type="caution">
    <text evidence="7">The sequence shown here is derived from an EMBL/GenBank/DDBJ whole genome shotgun (WGS) entry which is preliminary data.</text>
</comment>
<dbReference type="PANTHER" id="PTHR24345:SF0">
    <property type="entry name" value="CELL CYCLE SERINE_THREONINE-PROTEIN KINASE CDC5_MSD2"/>
    <property type="match status" value="1"/>
</dbReference>
<accession>A0ABR2HDZ3</accession>
<organism evidence="7 8">
    <name type="scientific">Tritrichomonas musculus</name>
    <dbReference type="NCBI Taxonomy" id="1915356"/>
    <lineage>
        <taxon>Eukaryota</taxon>
        <taxon>Metamonada</taxon>
        <taxon>Parabasalia</taxon>
        <taxon>Tritrichomonadida</taxon>
        <taxon>Tritrichomonadidae</taxon>
        <taxon>Tritrichomonas</taxon>
    </lineage>
</organism>
<dbReference type="Pfam" id="PF00069">
    <property type="entry name" value="Pkinase"/>
    <property type="match status" value="1"/>
</dbReference>
<evidence type="ECO:0000256" key="5">
    <source>
        <dbReference type="ARBA" id="ARBA00022840"/>
    </source>
</evidence>
<keyword evidence="1" id="KW-0723">Serine/threonine-protein kinase</keyword>
<dbReference type="PROSITE" id="PS50011">
    <property type="entry name" value="PROTEIN_KINASE_DOM"/>
    <property type="match status" value="1"/>
</dbReference>
<name>A0ABR2HDZ3_9EUKA</name>
<reference evidence="7 8" key="1">
    <citation type="submission" date="2024-04" db="EMBL/GenBank/DDBJ databases">
        <title>Tritrichomonas musculus Genome.</title>
        <authorList>
            <person name="Alves-Ferreira E."/>
            <person name="Grigg M."/>
            <person name="Lorenzi H."/>
            <person name="Galac M."/>
        </authorList>
    </citation>
    <scope>NUCLEOTIDE SEQUENCE [LARGE SCALE GENOMIC DNA]</scope>
    <source>
        <strain evidence="7 8">EAF2021</strain>
    </source>
</reference>
<dbReference type="EMBL" id="JAPFFF010000031">
    <property type="protein sequence ID" value="KAK8845264.1"/>
    <property type="molecule type" value="Genomic_DNA"/>
</dbReference>
<evidence type="ECO:0000256" key="4">
    <source>
        <dbReference type="ARBA" id="ARBA00022777"/>
    </source>
</evidence>
<dbReference type="Gene3D" id="1.10.510.10">
    <property type="entry name" value="Transferase(Phosphotransferase) domain 1"/>
    <property type="match status" value="1"/>
</dbReference>
<evidence type="ECO:0000313" key="7">
    <source>
        <dbReference type="EMBL" id="KAK8845264.1"/>
    </source>
</evidence>
<dbReference type="SUPFAM" id="SSF56112">
    <property type="entry name" value="Protein kinase-like (PK-like)"/>
    <property type="match status" value="1"/>
</dbReference>
<evidence type="ECO:0000256" key="1">
    <source>
        <dbReference type="ARBA" id="ARBA00022527"/>
    </source>
</evidence>
<keyword evidence="3" id="KW-0547">Nucleotide-binding</keyword>
<keyword evidence="2" id="KW-0808">Transferase</keyword>
<keyword evidence="5" id="KW-0067">ATP-binding</keyword>
<feature type="domain" description="Protein kinase" evidence="6">
    <location>
        <begin position="1"/>
        <end position="98"/>
    </location>
</feature>
<evidence type="ECO:0000313" key="8">
    <source>
        <dbReference type="Proteomes" id="UP001470230"/>
    </source>
</evidence>